<dbReference type="GO" id="GO:0003995">
    <property type="term" value="F:acyl-CoA dehydrogenase activity"/>
    <property type="evidence" value="ECO:0007669"/>
    <property type="project" value="InterPro"/>
</dbReference>
<dbReference type="InterPro" id="IPR036250">
    <property type="entry name" value="AcylCo_DH-like_C"/>
</dbReference>
<dbReference type="PROSITE" id="PS00072">
    <property type="entry name" value="ACYL_COA_DH_1"/>
    <property type="match status" value="1"/>
</dbReference>
<evidence type="ECO:0000256" key="5">
    <source>
        <dbReference type="ARBA" id="ARBA00023002"/>
    </source>
</evidence>
<dbReference type="InterPro" id="IPR006091">
    <property type="entry name" value="Acyl-CoA_Oxase/DH_mid-dom"/>
</dbReference>
<comment type="cofactor">
    <cofactor evidence="1 6">
        <name>FAD</name>
        <dbReference type="ChEBI" id="CHEBI:57692"/>
    </cofactor>
</comment>
<name>A0A3N4L1L2_9PEZI</name>
<dbReference type="GO" id="GO:0005737">
    <property type="term" value="C:cytoplasm"/>
    <property type="evidence" value="ECO:0007669"/>
    <property type="project" value="TreeGrafter"/>
</dbReference>
<evidence type="ECO:0000256" key="1">
    <source>
        <dbReference type="ARBA" id="ARBA00001974"/>
    </source>
</evidence>
<dbReference type="EMBL" id="ML119132">
    <property type="protein sequence ID" value="RPB11865.1"/>
    <property type="molecule type" value="Genomic_DNA"/>
</dbReference>
<protein>
    <submittedName>
        <fullName evidence="10">Acyl-CoA dehydrogenase</fullName>
    </submittedName>
</protein>
<dbReference type="Pfam" id="PF02770">
    <property type="entry name" value="Acyl-CoA_dh_M"/>
    <property type="match status" value="1"/>
</dbReference>
<feature type="domain" description="Acyl-CoA dehydrogenase/oxidase C-terminal" evidence="7">
    <location>
        <begin position="265"/>
        <end position="416"/>
    </location>
</feature>
<keyword evidence="4 6" id="KW-0274">FAD</keyword>
<dbReference type="InterPro" id="IPR050741">
    <property type="entry name" value="Acyl-CoA_dehydrogenase"/>
</dbReference>
<dbReference type="STRING" id="1392247.A0A3N4L1L2"/>
<dbReference type="Pfam" id="PF02771">
    <property type="entry name" value="Acyl-CoA_dh_N"/>
    <property type="match status" value="1"/>
</dbReference>
<proteinExistence type="inferred from homology"/>
<keyword evidence="3 6" id="KW-0285">Flavoprotein</keyword>
<evidence type="ECO:0000256" key="4">
    <source>
        <dbReference type="ARBA" id="ARBA00022827"/>
    </source>
</evidence>
<dbReference type="PANTHER" id="PTHR48083:SF15">
    <property type="entry name" value="ACYL-COA DEHYDROGENASE APDG"/>
    <property type="match status" value="1"/>
</dbReference>
<evidence type="ECO:0000313" key="11">
    <source>
        <dbReference type="Proteomes" id="UP000277580"/>
    </source>
</evidence>
<sequence>MTAPVPLPFSEPAYLTGAPNPYYSPSHLAWQKACRAFITANLTTHALDWERAEEVPPSVFDTFSAAHMLIPALPGPLPIAWLKRLGIHTLLGGLPVEEFDYMHFLIHADEMARSGLAGPGASLTTGMAYGVPPIIKYGSKELQERVLPDLLMGRARACIAITEPGAGSDVAGIEATAVRSEDGGEYVVNGQKKWITNGIWANYATTAVRTGGPGPGGLSLLLISLQSPGVTLRKLAVTGMATSGTTFITLEDVRVPISNLIGAEGQGMKMIMTNFNHERLSIAIATTRQARVAVSSALEYVLAREAFGKALVEQAVVRHRLAKVGARVESQWAWVESVAWRMRQGEADMGGVLALVKASAGMVLAEAASTAVVLLGGNGLTRSGRGELVERIYRDVPGAVVPGGSEDVMLDLGVRELVKNYRKAIRKLEAGSKL</sequence>
<dbReference type="Gene3D" id="2.40.110.10">
    <property type="entry name" value="Butyryl-CoA Dehydrogenase, subunit A, domain 2"/>
    <property type="match status" value="1"/>
</dbReference>
<dbReference type="SUPFAM" id="SSF47203">
    <property type="entry name" value="Acyl-CoA dehydrogenase C-terminal domain-like"/>
    <property type="match status" value="1"/>
</dbReference>
<evidence type="ECO:0000259" key="7">
    <source>
        <dbReference type="Pfam" id="PF00441"/>
    </source>
</evidence>
<dbReference type="InterPro" id="IPR037069">
    <property type="entry name" value="AcylCoA_DH/ox_N_sf"/>
</dbReference>
<dbReference type="OrthoDB" id="10254877at2759"/>
<feature type="domain" description="Acyl-CoA oxidase/dehydrogenase middle" evidence="8">
    <location>
        <begin position="158"/>
        <end position="253"/>
    </location>
</feature>
<evidence type="ECO:0000259" key="9">
    <source>
        <dbReference type="Pfam" id="PF02771"/>
    </source>
</evidence>
<keyword evidence="5 6" id="KW-0560">Oxidoreductase</keyword>
<dbReference type="InterPro" id="IPR006089">
    <property type="entry name" value="Acyl-CoA_DH_CS"/>
</dbReference>
<dbReference type="InterPro" id="IPR009100">
    <property type="entry name" value="AcylCoA_DH/oxidase_NM_dom_sf"/>
</dbReference>
<dbReference type="AlphaFoldDB" id="A0A3N4L1L2"/>
<dbReference type="Proteomes" id="UP000277580">
    <property type="component" value="Unassembled WGS sequence"/>
</dbReference>
<reference evidence="10 11" key="1">
    <citation type="journal article" date="2018" name="Nat. Ecol. Evol.">
        <title>Pezizomycetes genomes reveal the molecular basis of ectomycorrhizal truffle lifestyle.</title>
        <authorList>
            <person name="Murat C."/>
            <person name="Payen T."/>
            <person name="Noel B."/>
            <person name="Kuo A."/>
            <person name="Morin E."/>
            <person name="Chen J."/>
            <person name="Kohler A."/>
            <person name="Krizsan K."/>
            <person name="Balestrini R."/>
            <person name="Da Silva C."/>
            <person name="Montanini B."/>
            <person name="Hainaut M."/>
            <person name="Levati E."/>
            <person name="Barry K.W."/>
            <person name="Belfiori B."/>
            <person name="Cichocki N."/>
            <person name="Clum A."/>
            <person name="Dockter R.B."/>
            <person name="Fauchery L."/>
            <person name="Guy J."/>
            <person name="Iotti M."/>
            <person name="Le Tacon F."/>
            <person name="Lindquist E.A."/>
            <person name="Lipzen A."/>
            <person name="Malagnac F."/>
            <person name="Mello A."/>
            <person name="Molinier V."/>
            <person name="Miyauchi S."/>
            <person name="Poulain J."/>
            <person name="Riccioni C."/>
            <person name="Rubini A."/>
            <person name="Sitrit Y."/>
            <person name="Splivallo R."/>
            <person name="Traeger S."/>
            <person name="Wang M."/>
            <person name="Zifcakova L."/>
            <person name="Wipf D."/>
            <person name="Zambonelli A."/>
            <person name="Paolocci F."/>
            <person name="Nowrousian M."/>
            <person name="Ottonello S."/>
            <person name="Baldrian P."/>
            <person name="Spatafora J.W."/>
            <person name="Henrissat B."/>
            <person name="Nagy L.G."/>
            <person name="Aury J.M."/>
            <person name="Wincker P."/>
            <person name="Grigoriev I.V."/>
            <person name="Bonfante P."/>
            <person name="Martin F.M."/>
        </authorList>
    </citation>
    <scope>NUCLEOTIDE SEQUENCE [LARGE SCALE GENOMIC DNA]</scope>
    <source>
        <strain evidence="10 11">CCBAS932</strain>
    </source>
</reference>
<dbReference type="PANTHER" id="PTHR48083">
    <property type="entry name" value="MEDIUM-CHAIN SPECIFIC ACYL-COA DEHYDROGENASE, MITOCHONDRIAL-RELATED"/>
    <property type="match status" value="1"/>
</dbReference>
<evidence type="ECO:0000256" key="2">
    <source>
        <dbReference type="ARBA" id="ARBA00009347"/>
    </source>
</evidence>
<feature type="domain" description="Acyl-CoA dehydrogenase/oxidase N-terminal" evidence="9">
    <location>
        <begin position="25"/>
        <end position="153"/>
    </location>
</feature>
<organism evidence="10 11">
    <name type="scientific">Morchella conica CCBAS932</name>
    <dbReference type="NCBI Taxonomy" id="1392247"/>
    <lineage>
        <taxon>Eukaryota</taxon>
        <taxon>Fungi</taxon>
        <taxon>Dikarya</taxon>
        <taxon>Ascomycota</taxon>
        <taxon>Pezizomycotina</taxon>
        <taxon>Pezizomycetes</taxon>
        <taxon>Pezizales</taxon>
        <taxon>Morchellaceae</taxon>
        <taxon>Morchella</taxon>
    </lineage>
</organism>
<accession>A0A3N4L1L2</accession>
<dbReference type="InterPro" id="IPR013786">
    <property type="entry name" value="AcylCoA_DH/ox_N"/>
</dbReference>
<comment type="similarity">
    <text evidence="2 6">Belongs to the acyl-CoA dehydrogenase family.</text>
</comment>
<keyword evidence="11" id="KW-1185">Reference proteome</keyword>
<dbReference type="InterPro" id="IPR046373">
    <property type="entry name" value="Acyl-CoA_Oxase/DH_mid-dom_sf"/>
</dbReference>
<evidence type="ECO:0000259" key="8">
    <source>
        <dbReference type="Pfam" id="PF02770"/>
    </source>
</evidence>
<evidence type="ECO:0000256" key="3">
    <source>
        <dbReference type="ARBA" id="ARBA00022630"/>
    </source>
</evidence>
<dbReference type="InParanoid" id="A0A3N4L1L2"/>
<dbReference type="GO" id="GO:0050660">
    <property type="term" value="F:flavin adenine dinucleotide binding"/>
    <property type="evidence" value="ECO:0007669"/>
    <property type="project" value="InterPro"/>
</dbReference>
<dbReference type="GO" id="GO:0033539">
    <property type="term" value="P:fatty acid beta-oxidation using acyl-CoA dehydrogenase"/>
    <property type="evidence" value="ECO:0007669"/>
    <property type="project" value="TreeGrafter"/>
</dbReference>
<dbReference type="Gene3D" id="1.10.540.10">
    <property type="entry name" value="Acyl-CoA dehydrogenase/oxidase, N-terminal domain"/>
    <property type="match status" value="1"/>
</dbReference>
<evidence type="ECO:0000256" key="6">
    <source>
        <dbReference type="RuleBase" id="RU362125"/>
    </source>
</evidence>
<dbReference type="Gene3D" id="1.20.140.10">
    <property type="entry name" value="Butyryl-CoA Dehydrogenase, subunit A, domain 3"/>
    <property type="match status" value="1"/>
</dbReference>
<dbReference type="SUPFAM" id="SSF56645">
    <property type="entry name" value="Acyl-CoA dehydrogenase NM domain-like"/>
    <property type="match status" value="1"/>
</dbReference>
<dbReference type="Pfam" id="PF00441">
    <property type="entry name" value="Acyl-CoA_dh_1"/>
    <property type="match status" value="1"/>
</dbReference>
<dbReference type="InterPro" id="IPR009075">
    <property type="entry name" value="AcylCo_DH/oxidase_C"/>
</dbReference>
<evidence type="ECO:0000313" key="10">
    <source>
        <dbReference type="EMBL" id="RPB11865.1"/>
    </source>
</evidence>
<gene>
    <name evidence="10" type="ORF">P167DRAFT_553735</name>
</gene>